<sequence>MRRKGVLSAVVALVMMFSMVSSVFAVSSTVLIPNLDYFVQHSLRNDDTVTFKYKNTSSTTQTAIFRITNAGPLDTGTDQVTGKFQGSYSLVYANGQTINLGTIGGSSLSGGLNNYLAPNASLVVTVKNANANSQNAFKIRFDNH</sequence>
<name>A0ABX3H703_PAEBO</name>
<evidence type="ECO:0000256" key="1">
    <source>
        <dbReference type="SAM" id="SignalP"/>
    </source>
</evidence>
<dbReference type="Proteomes" id="UP000187412">
    <property type="component" value="Unassembled WGS sequence"/>
</dbReference>
<accession>A0ABX3H703</accession>
<comment type="caution">
    <text evidence="2">The sequence shown here is derived from an EMBL/GenBank/DDBJ whole genome shotgun (WGS) entry which is preliminary data.</text>
</comment>
<protein>
    <submittedName>
        <fullName evidence="2">Uncharacterized protein</fullName>
    </submittedName>
</protein>
<evidence type="ECO:0000313" key="3">
    <source>
        <dbReference type="Proteomes" id="UP000187412"/>
    </source>
</evidence>
<feature type="chain" id="PRO_5046522390" evidence="1">
    <location>
        <begin position="26"/>
        <end position="144"/>
    </location>
</feature>
<reference evidence="2 3" key="1">
    <citation type="submission" date="2016-10" db="EMBL/GenBank/DDBJ databases">
        <title>Paenibacillus species isolates.</title>
        <authorList>
            <person name="Beno S.M."/>
        </authorList>
    </citation>
    <scope>NUCLEOTIDE SEQUENCE [LARGE SCALE GENOMIC DNA]</scope>
    <source>
        <strain evidence="2 3">FSL H7-0744</strain>
    </source>
</reference>
<keyword evidence="1" id="KW-0732">Signal</keyword>
<feature type="signal peptide" evidence="1">
    <location>
        <begin position="1"/>
        <end position="25"/>
    </location>
</feature>
<evidence type="ECO:0000313" key="2">
    <source>
        <dbReference type="EMBL" id="OMD44869.1"/>
    </source>
</evidence>
<proteinExistence type="predicted"/>
<dbReference type="RefSeq" id="WP_076112636.1">
    <property type="nucleotide sequence ID" value="NZ_MPTB01000029.1"/>
</dbReference>
<organism evidence="2 3">
    <name type="scientific">Paenibacillus borealis</name>
    <dbReference type="NCBI Taxonomy" id="160799"/>
    <lineage>
        <taxon>Bacteria</taxon>
        <taxon>Bacillati</taxon>
        <taxon>Bacillota</taxon>
        <taxon>Bacilli</taxon>
        <taxon>Bacillales</taxon>
        <taxon>Paenibacillaceae</taxon>
        <taxon>Paenibacillus</taxon>
    </lineage>
</organism>
<keyword evidence="3" id="KW-1185">Reference proteome</keyword>
<dbReference type="EMBL" id="MPTB01000029">
    <property type="protein sequence ID" value="OMD44869.1"/>
    <property type="molecule type" value="Genomic_DNA"/>
</dbReference>
<gene>
    <name evidence="2" type="ORF">BSK56_21250</name>
</gene>